<evidence type="ECO:0000256" key="6">
    <source>
        <dbReference type="ARBA" id="ARBA00022801"/>
    </source>
</evidence>
<dbReference type="GO" id="GO:0004518">
    <property type="term" value="F:nuclease activity"/>
    <property type="evidence" value="ECO:0007669"/>
    <property type="project" value="UniProtKB-KW"/>
</dbReference>
<evidence type="ECO:0000313" key="9">
    <source>
        <dbReference type="EMBL" id="KAB0805285.1"/>
    </source>
</evidence>
<feature type="domain" description="DDE Tnp4" evidence="8">
    <location>
        <begin position="59"/>
        <end position="174"/>
    </location>
</feature>
<keyword evidence="5" id="KW-0479">Metal-binding</keyword>
<evidence type="ECO:0000313" key="10">
    <source>
        <dbReference type="Proteomes" id="UP000327044"/>
    </source>
</evidence>
<reference evidence="9 10" key="1">
    <citation type="journal article" date="2018" name="Elife">
        <title>Firefly genomes illuminate parallel origins of bioluminescence in beetles.</title>
        <authorList>
            <person name="Fallon T.R."/>
            <person name="Lower S.E."/>
            <person name="Chang C.H."/>
            <person name="Bessho-Uehara M."/>
            <person name="Martin G.J."/>
            <person name="Bewick A.J."/>
            <person name="Behringer M."/>
            <person name="Debat H.J."/>
            <person name="Wong I."/>
            <person name="Day J.C."/>
            <person name="Suvorov A."/>
            <person name="Silva C.J."/>
            <person name="Stanger-Hall K.F."/>
            <person name="Hall D.W."/>
            <person name="Schmitz R.J."/>
            <person name="Nelson D.R."/>
            <person name="Lewis S.M."/>
            <person name="Shigenobu S."/>
            <person name="Bybee S.M."/>
            <person name="Larracuente A.M."/>
            <person name="Oba Y."/>
            <person name="Weng J.K."/>
        </authorList>
    </citation>
    <scope>NUCLEOTIDE SEQUENCE [LARGE SCALE GENOMIC DNA]</scope>
    <source>
        <strain evidence="9">1611_PpyrPB1</strain>
        <tissue evidence="9">Whole body</tissue>
    </source>
</reference>
<sequence length="223" mass="25562">MINNLNRISDLFVKSLMSAVQRLCIQQKGSPKYSVIFHQFLLNGHMLMMCNKLYGQASKQASAVCDHKSRFTHCFVGHVGSVHDQRNPIKFPNDSHLIGDLAYKLHDNLLTPYRDNGYLTERQKNFNFCHSSARMSIERAFGLLKNRFRSLLTVLPMNNTHNVPTFVLACCVLHICLLKNDELEYTFMEEIQDAPLCIAPPNRIQAGLAKRDLISERLPMRLV</sequence>
<comment type="cofactor">
    <cofactor evidence="1">
        <name>a divalent metal cation</name>
        <dbReference type="ChEBI" id="CHEBI:60240"/>
    </cofactor>
</comment>
<keyword evidence="4" id="KW-0540">Nuclease</keyword>
<accession>A0A5N4B6R3</accession>
<dbReference type="InterPro" id="IPR027806">
    <property type="entry name" value="HARBI1_dom"/>
</dbReference>
<organism evidence="9 10">
    <name type="scientific">Photinus pyralis</name>
    <name type="common">Common eastern firefly</name>
    <name type="synonym">Lampyris pyralis</name>
    <dbReference type="NCBI Taxonomy" id="7054"/>
    <lineage>
        <taxon>Eukaryota</taxon>
        <taxon>Metazoa</taxon>
        <taxon>Ecdysozoa</taxon>
        <taxon>Arthropoda</taxon>
        <taxon>Hexapoda</taxon>
        <taxon>Insecta</taxon>
        <taxon>Pterygota</taxon>
        <taxon>Neoptera</taxon>
        <taxon>Endopterygota</taxon>
        <taxon>Coleoptera</taxon>
        <taxon>Polyphaga</taxon>
        <taxon>Elateriformia</taxon>
        <taxon>Elateroidea</taxon>
        <taxon>Lampyridae</taxon>
        <taxon>Lampyrinae</taxon>
        <taxon>Photinus</taxon>
    </lineage>
</organism>
<evidence type="ECO:0000256" key="4">
    <source>
        <dbReference type="ARBA" id="ARBA00022722"/>
    </source>
</evidence>
<evidence type="ECO:0000256" key="7">
    <source>
        <dbReference type="ARBA" id="ARBA00023242"/>
    </source>
</evidence>
<keyword evidence="7" id="KW-0539">Nucleus</keyword>
<comment type="subcellular location">
    <subcellularLocation>
        <location evidence="2">Nucleus</location>
    </subcellularLocation>
</comment>
<keyword evidence="6" id="KW-0378">Hydrolase</keyword>
<evidence type="ECO:0000259" key="8">
    <source>
        <dbReference type="Pfam" id="PF13359"/>
    </source>
</evidence>
<evidence type="ECO:0000256" key="3">
    <source>
        <dbReference type="ARBA" id="ARBA00006958"/>
    </source>
</evidence>
<gene>
    <name evidence="9" type="ORF">PPYR_02255</name>
</gene>
<dbReference type="GO" id="GO:0046872">
    <property type="term" value="F:metal ion binding"/>
    <property type="evidence" value="ECO:0007669"/>
    <property type="project" value="UniProtKB-KW"/>
</dbReference>
<dbReference type="PANTHER" id="PTHR22930:SF85">
    <property type="entry name" value="GH03217P-RELATED"/>
    <property type="match status" value="1"/>
</dbReference>
<dbReference type="Pfam" id="PF13359">
    <property type="entry name" value="DDE_Tnp_4"/>
    <property type="match status" value="1"/>
</dbReference>
<keyword evidence="10" id="KW-1185">Reference proteome</keyword>
<dbReference type="GO" id="GO:0016787">
    <property type="term" value="F:hydrolase activity"/>
    <property type="evidence" value="ECO:0007669"/>
    <property type="project" value="UniProtKB-KW"/>
</dbReference>
<dbReference type="AlphaFoldDB" id="A0A5N4B6R3"/>
<dbReference type="InterPro" id="IPR045249">
    <property type="entry name" value="HARBI1-like"/>
</dbReference>
<evidence type="ECO:0000256" key="1">
    <source>
        <dbReference type="ARBA" id="ARBA00001968"/>
    </source>
</evidence>
<comment type="caution">
    <text evidence="9">The sequence shown here is derived from an EMBL/GenBank/DDBJ whole genome shotgun (WGS) entry which is preliminary data.</text>
</comment>
<comment type="similarity">
    <text evidence="3">Belongs to the HARBI1 family.</text>
</comment>
<dbReference type="EMBL" id="VVIM01000001">
    <property type="protein sequence ID" value="KAB0805285.1"/>
    <property type="molecule type" value="Genomic_DNA"/>
</dbReference>
<dbReference type="InParanoid" id="A0A5N4B6R3"/>
<protein>
    <recommendedName>
        <fullName evidence="8">DDE Tnp4 domain-containing protein</fullName>
    </recommendedName>
</protein>
<dbReference type="PANTHER" id="PTHR22930">
    <property type="match status" value="1"/>
</dbReference>
<proteinExistence type="inferred from homology"/>
<evidence type="ECO:0000256" key="2">
    <source>
        <dbReference type="ARBA" id="ARBA00004123"/>
    </source>
</evidence>
<evidence type="ECO:0000256" key="5">
    <source>
        <dbReference type="ARBA" id="ARBA00022723"/>
    </source>
</evidence>
<dbReference type="GO" id="GO:0005634">
    <property type="term" value="C:nucleus"/>
    <property type="evidence" value="ECO:0007669"/>
    <property type="project" value="UniProtKB-SubCell"/>
</dbReference>
<dbReference type="Proteomes" id="UP000327044">
    <property type="component" value="Unassembled WGS sequence"/>
</dbReference>
<name>A0A5N4B6R3_PHOPY</name>